<keyword evidence="6" id="KW-0378">Hydrolase</keyword>
<dbReference type="AlphaFoldDB" id="A0A6J2XI95"/>
<evidence type="ECO:0000313" key="12">
    <source>
        <dbReference type="RefSeq" id="XP_030754012.1"/>
    </source>
</evidence>
<dbReference type="InterPro" id="IPR045249">
    <property type="entry name" value="HARBI1-like"/>
</dbReference>
<evidence type="ECO:0000313" key="9">
    <source>
        <dbReference type="Proteomes" id="UP000504635"/>
    </source>
</evidence>
<dbReference type="GO" id="GO:0016787">
    <property type="term" value="F:hydrolase activity"/>
    <property type="evidence" value="ECO:0007669"/>
    <property type="project" value="UniProtKB-KW"/>
</dbReference>
<dbReference type="PANTHER" id="PTHR22930:SF269">
    <property type="entry name" value="NUCLEASE HARBI1-LIKE PROTEIN"/>
    <property type="match status" value="1"/>
</dbReference>
<dbReference type="KEGG" id="soy:115880841"/>
<protein>
    <submittedName>
        <fullName evidence="10 11">Protein ALP1-like</fullName>
    </submittedName>
</protein>
<comment type="subcellular location">
    <subcellularLocation>
        <location evidence="2">Nucleus</location>
    </subcellularLocation>
</comment>
<dbReference type="RefSeq" id="XP_030751349.1">
    <property type="nucleotide sequence ID" value="XM_030895489.1"/>
</dbReference>
<dbReference type="RefSeq" id="XP_030754012.1">
    <property type="nucleotide sequence ID" value="XM_030898152.1"/>
</dbReference>
<dbReference type="Proteomes" id="UP000504635">
    <property type="component" value="Unplaced"/>
</dbReference>
<comment type="similarity">
    <text evidence="3">Belongs to the HARBI1 family.</text>
</comment>
<sequence>MADRAKICAVAAVIGEIINKIQRRKKRKTKKIWVRKWIARRITLGASERLLNELAVEDPKSFLNFLRMNEEMFNTLLNKVCSKIEKNYTVMREPISAKLKLQIACRYLATGDSLGSLQYLYRVPKCTISQFLPYVFDAIYEVLKEYVMIPKTENDWKKIINGFETCWNFPQCIGAIDGKHVLIQCPPNSGSQYFNYKRTFSIVLLALVDHNYNFIFIDIGSYGSISDGSIFAKSSLHQALERNILNQPDGSVILGDEAFPLKPYLMKPYPRRNQLSIAQKVFNYRQCRARRVVENAFGIMSSRFRIFRSPILLAPTTVVKLIKATCALHNWIRKVGNEVTVTADIEDHVTGRIIPGNWRNVPRQNGLADVRAALQRNYLPEARQKREDLTNYFTGPGALDWQYKMIE</sequence>
<gene>
    <name evidence="10" type="primary">LOC115878610</name>
    <name evidence="11" type="synonym">LOC115878885</name>
    <name evidence="12" type="synonym">LOC115880841</name>
</gene>
<evidence type="ECO:0000256" key="4">
    <source>
        <dbReference type="ARBA" id="ARBA00022722"/>
    </source>
</evidence>
<dbReference type="GO" id="GO:0046872">
    <property type="term" value="F:metal ion binding"/>
    <property type="evidence" value="ECO:0007669"/>
    <property type="project" value="UniProtKB-KW"/>
</dbReference>
<evidence type="ECO:0000256" key="5">
    <source>
        <dbReference type="ARBA" id="ARBA00022723"/>
    </source>
</evidence>
<keyword evidence="4" id="KW-0540">Nuclease</keyword>
<evidence type="ECO:0000256" key="6">
    <source>
        <dbReference type="ARBA" id="ARBA00022801"/>
    </source>
</evidence>
<evidence type="ECO:0000313" key="11">
    <source>
        <dbReference type="RefSeq" id="XP_030751349.1"/>
    </source>
</evidence>
<dbReference type="RefSeq" id="XP_030751022.1">
    <property type="nucleotide sequence ID" value="XM_030895162.1"/>
</dbReference>
<keyword evidence="7" id="KW-0539">Nucleus</keyword>
<dbReference type="GeneID" id="115878610"/>
<evidence type="ECO:0000256" key="1">
    <source>
        <dbReference type="ARBA" id="ARBA00001968"/>
    </source>
</evidence>
<reference evidence="10 11" key="1">
    <citation type="submission" date="2025-04" db="UniProtKB">
        <authorList>
            <consortium name="RefSeq"/>
        </authorList>
    </citation>
    <scope>IDENTIFICATION</scope>
    <source>
        <tissue evidence="10 11">Gonads</tissue>
    </source>
</reference>
<dbReference type="GO" id="GO:0004518">
    <property type="term" value="F:nuclease activity"/>
    <property type="evidence" value="ECO:0007669"/>
    <property type="project" value="UniProtKB-KW"/>
</dbReference>
<organism evidence="9 10">
    <name type="scientific">Sitophilus oryzae</name>
    <name type="common">Rice weevil</name>
    <name type="synonym">Curculio oryzae</name>
    <dbReference type="NCBI Taxonomy" id="7048"/>
    <lineage>
        <taxon>Eukaryota</taxon>
        <taxon>Metazoa</taxon>
        <taxon>Ecdysozoa</taxon>
        <taxon>Arthropoda</taxon>
        <taxon>Hexapoda</taxon>
        <taxon>Insecta</taxon>
        <taxon>Pterygota</taxon>
        <taxon>Neoptera</taxon>
        <taxon>Endopterygota</taxon>
        <taxon>Coleoptera</taxon>
        <taxon>Polyphaga</taxon>
        <taxon>Cucujiformia</taxon>
        <taxon>Curculionidae</taxon>
        <taxon>Dryophthorinae</taxon>
        <taxon>Sitophilus</taxon>
    </lineage>
</organism>
<evidence type="ECO:0000313" key="10">
    <source>
        <dbReference type="RefSeq" id="XP_030751022.1"/>
    </source>
</evidence>
<dbReference type="GO" id="GO:0005634">
    <property type="term" value="C:nucleus"/>
    <property type="evidence" value="ECO:0007669"/>
    <property type="project" value="UniProtKB-SubCell"/>
</dbReference>
<dbReference type="InterPro" id="IPR027806">
    <property type="entry name" value="HARBI1_dom"/>
</dbReference>
<keyword evidence="9" id="KW-1185">Reference proteome</keyword>
<evidence type="ECO:0000259" key="8">
    <source>
        <dbReference type="Pfam" id="PF13359"/>
    </source>
</evidence>
<proteinExistence type="inferred from homology"/>
<evidence type="ECO:0000256" key="2">
    <source>
        <dbReference type="ARBA" id="ARBA00004123"/>
    </source>
</evidence>
<dbReference type="KEGG" id="soy:115878885"/>
<keyword evidence="5" id="KW-0479">Metal-binding</keyword>
<comment type="cofactor">
    <cofactor evidence="1">
        <name>a divalent metal cation</name>
        <dbReference type="ChEBI" id="CHEBI:60240"/>
    </cofactor>
</comment>
<feature type="domain" description="DDE Tnp4" evidence="8">
    <location>
        <begin position="176"/>
        <end position="330"/>
    </location>
</feature>
<accession>A0A6J2XI95</accession>
<dbReference type="PANTHER" id="PTHR22930">
    <property type="match status" value="1"/>
</dbReference>
<evidence type="ECO:0000256" key="3">
    <source>
        <dbReference type="ARBA" id="ARBA00006958"/>
    </source>
</evidence>
<dbReference type="Pfam" id="PF13359">
    <property type="entry name" value="DDE_Tnp_4"/>
    <property type="match status" value="1"/>
</dbReference>
<evidence type="ECO:0000256" key="7">
    <source>
        <dbReference type="ARBA" id="ARBA00023242"/>
    </source>
</evidence>
<dbReference type="OrthoDB" id="10051449at2759"/>
<name>A0A6J2XI95_SITOR</name>
<dbReference type="KEGG" id="soy:115878610"/>